<dbReference type="CDD" id="cd07724">
    <property type="entry name" value="POD-like_MBL-fold"/>
    <property type="match status" value="1"/>
</dbReference>
<organism evidence="3">
    <name type="scientific">marine metagenome</name>
    <dbReference type="NCBI Taxonomy" id="408172"/>
    <lineage>
        <taxon>unclassified sequences</taxon>
        <taxon>metagenomes</taxon>
        <taxon>ecological metagenomes</taxon>
    </lineage>
</organism>
<dbReference type="GO" id="GO:0046872">
    <property type="term" value="F:metal ion binding"/>
    <property type="evidence" value="ECO:0007669"/>
    <property type="project" value="UniProtKB-KW"/>
</dbReference>
<evidence type="ECO:0000256" key="1">
    <source>
        <dbReference type="ARBA" id="ARBA00022723"/>
    </source>
</evidence>
<dbReference type="Pfam" id="PF00753">
    <property type="entry name" value="Lactamase_B"/>
    <property type="match status" value="1"/>
</dbReference>
<dbReference type="EMBL" id="UINC01202581">
    <property type="protein sequence ID" value="SVE22452.1"/>
    <property type="molecule type" value="Genomic_DNA"/>
</dbReference>
<dbReference type="PANTHER" id="PTHR43084">
    <property type="entry name" value="PERSULFIDE DIOXYGENASE ETHE1"/>
    <property type="match status" value="1"/>
</dbReference>
<accession>A0A383BRB1</accession>
<dbReference type="InterPro" id="IPR051682">
    <property type="entry name" value="Mito_Persulfide_Diox"/>
</dbReference>
<dbReference type="Gene3D" id="3.60.15.10">
    <property type="entry name" value="Ribonuclease Z/Hydroxyacylglutathione hydrolase-like"/>
    <property type="match status" value="1"/>
</dbReference>
<feature type="domain" description="Metallo-beta-lactamase" evidence="2">
    <location>
        <begin position="13"/>
        <end position="110"/>
    </location>
</feature>
<reference evidence="3" key="1">
    <citation type="submission" date="2018-05" db="EMBL/GenBank/DDBJ databases">
        <authorList>
            <person name="Lanie J.A."/>
            <person name="Ng W.-L."/>
            <person name="Kazmierczak K.M."/>
            <person name="Andrzejewski T.M."/>
            <person name="Davidsen T.M."/>
            <person name="Wayne K.J."/>
            <person name="Tettelin H."/>
            <person name="Glass J.I."/>
            <person name="Rusch D."/>
            <person name="Podicherti R."/>
            <person name="Tsui H.-C.T."/>
            <person name="Winkler M.E."/>
        </authorList>
    </citation>
    <scope>NUCLEOTIDE SEQUENCE</scope>
</reference>
<protein>
    <recommendedName>
        <fullName evidence="2">Metallo-beta-lactamase domain-containing protein</fullName>
    </recommendedName>
</protein>
<keyword evidence="1" id="KW-0479">Metal-binding</keyword>
<dbReference type="AlphaFoldDB" id="A0A383BRB1"/>
<evidence type="ECO:0000259" key="2">
    <source>
        <dbReference type="Pfam" id="PF00753"/>
    </source>
</evidence>
<dbReference type="GO" id="GO:0070813">
    <property type="term" value="P:hydrogen sulfide metabolic process"/>
    <property type="evidence" value="ECO:0007669"/>
    <property type="project" value="TreeGrafter"/>
</dbReference>
<dbReference type="SUPFAM" id="SSF56281">
    <property type="entry name" value="Metallo-hydrolase/oxidoreductase"/>
    <property type="match status" value="1"/>
</dbReference>
<dbReference type="PANTHER" id="PTHR43084:SF1">
    <property type="entry name" value="PERSULFIDE DIOXYGENASE ETHE1, MITOCHONDRIAL"/>
    <property type="match status" value="1"/>
</dbReference>
<dbReference type="InterPro" id="IPR044528">
    <property type="entry name" value="POD-like_MBL-fold"/>
</dbReference>
<dbReference type="GO" id="GO:0006749">
    <property type="term" value="P:glutathione metabolic process"/>
    <property type="evidence" value="ECO:0007669"/>
    <property type="project" value="InterPro"/>
</dbReference>
<dbReference type="InterPro" id="IPR001279">
    <property type="entry name" value="Metallo-B-lactamas"/>
</dbReference>
<dbReference type="GO" id="GO:0050313">
    <property type="term" value="F:sulfur dioxygenase activity"/>
    <property type="evidence" value="ECO:0007669"/>
    <property type="project" value="InterPro"/>
</dbReference>
<gene>
    <name evidence="3" type="ORF">METZ01_LOCUS475306</name>
</gene>
<feature type="non-terminal residue" evidence="3">
    <location>
        <position position="111"/>
    </location>
</feature>
<sequence length="111" mass="12080">MEGVIIDPVKEKFDRDLQLLEELGIELKYVLDTHVHADHITSAGLFREMTGAKTSVGEPSGVPCADVLLQDGDLLEIGRHQIQAISTPGHTDACTSFKVNGMLFTGDTLFI</sequence>
<proteinExistence type="predicted"/>
<name>A0A383BRB1_9ZZZZ</name>
<evidence type="ECO:0000313" key="3">
    <source>
        <dbReference type="EMBL" id="SVE22452.1"/>
    </source>
</evidence>
<dbReference type="InterPro" id="IPR036866">
    <property type="entry name" value="RibonucZ/Hydroxyglut_hydro"/>
</dbReference>